<dbReference type="Proteomes" id="UP001054837">
    <property type="component" value="Unassembled WGS sequence"/>
</dbReference>
<keyword evidence="3" id="KW-1185">Reference proteome</keyword>
<name>A0AAV4TKE4_9ARAC</name>
<feature type="compositionally biased region" description="Pro residues" evidence="1">
    <location>
        <begin position="90"/>
        <end position="100"/>
    </location>
</feature>
<accession>A0AAV4TKE4</accession>
<organism evidence="2 3">
    <name type="scientific">Caerostris darwini</name>
    <dbReference type="NCBI Taxonomy" id="1538125"/>
    <lineage>
        <taxon>Eukaryota</taxon>
        <taxon>Metazoa</taxon>
        <taxon>Ecdysozoa</taxon>
        <taxon>Arthropoda</taxon>
        <taxon>Chelicerata</taxon>
        <taxon>Arachnida</taxon>
        <taxon>Araneae</taxon>
        <taxon>Araneomorphae</taxon>
        <taxon>Entelegynae</taxon>
        <taxon>Araneoidea</taxon>
        <taxon>Araneidae</taxon>
        <taxon>Caerostris</taxon>
    </lineage>
</organism>
<reference evidence="2 3" key="1">
    <citation type="submission" date="2021-06" db="EMBL/GenBank/DDBJ databases">
        <title>Caerostris darwini draft genome.</title>
        <authorList>
            <person name="Kono N."/>
            <person name="Arakawa K."/>
        </authorList>
    </citation>
    <scope>NUCLEOTIDE SEQUENCE [LARGE SCALE GENOMIC DNA]</scope>
</reference>
<feature type="region of interest" description="Disordered" evidence="1">
    <location>
        <begin position="84"/>
        <end position="103"/>
    </location>
</feature>
<dbReference type="EMBL" id="BPLQ01009636">
    <property type="protein sequence ID" value="GIY45541.1"/>
    <property type="molecule type" value="Genomic_DNA"/>
</dbReference>
<evidence type="ECO:0000313" key="2">
    <source>
        <dbReference type="EMBL" id="GIY45541.1"/>
    </source>
</evidence>
<feature type="region of interest" description="Disordered" evidence="1">
    <location>
        <begin position="1"/>
        <end position="38"/>
    </location>
</feature>
<dbReference type="AlphaFoldDB" id="A0AAV4TKE4"/>
<gene>
    <name evidence="2" type="ORF">CDAR_545071</name>
</gene>
<evidence type="ECO:0000313" key="3">
    <source>
        <dbReference type="Proteomes" id="UP001054837"/>
    </source>
</evidence>
<comment type="caution">
    <text evidence="2">The sequence shown here is derived from an EMBL/GenBank/DDBJ whole genome shotgun (WGS) entry which is preliminary data.</text>
</comment>
<sequence length="147" mass="16312">MGPFTQASQQTSTRGPLTYTSQQASTMGPLTQASHQTSTMGPYSSITANVNHGYLSFHCIRPELRTVASHFSTTMFVNIVACQQPRTKPQTPPSPRPPNPIGSHDIPIWKTSRAWARLFLLSLLTISLRTFRIKNFLINYEAGSMDS</sequence>
<evidence type="ECO:0000256" key="1">
    <source>
        <dbReference type="SAM" id="MobiDB-lite"/>
    </source>
</evidence>
<proteinExistence type="predicted"/>
<protein>
    <submittedName>
        <fullName evidence="2">Uncharacterized protein</fullName>
    </submittedName>
</protein>